<dbReference type="Proteomes" id="UP000278775">
    <property type="component" value="Unassembled WGS sequence"/>
</dbReference>
<name>A0A3M7TGY6_9FLAO</name>
<organism evidence="1 2">
    <name type="scientific">Chryseobacterium nematophagum</name>
    <dbReference type="NCBI Taxonomy" id="2305228"/>
    <lineage>
        <taxon>Bacteria</taxon>
        <taxon>Pseudomonadati</taxon>
        <taxon>Bacteroidota</taxon>
        <taxon>Flavobacteriia</taxon>
        <taxon>Flavobacteriales</taxon>
        <taxon>Weeksellaceae</taxon>
        <taxon>Chryseobacterium group</taxon>
        <taxon>Chryseobacterium</taxon>
    </lineage>
</organism>
<proteinExistence type="predicted"/>
<dbReference type="RefSeq" id="WP_122636878.1">
    <property type="nucleotide sequence ID" value="NZ_QWIU01000002.1"/>
</dbReference>
<protein>
    <submittedName>
        <fullName evidence="1">Uncharacterized protein</fullName>
    </submittedName>
</protein>
<comment type="caution">
    <text evidence="1">The sequence shown here is derived from an EMBL/GenBank/DDBJ whole genome shotgun (WGS) entry which is preliminary data.</text>
</comment>
<sequence>MTFEQPVNDILFKYAGAGSAETLATETVMFNSNGGAISVTSNNSCFSTINGNTIIASSGGTNTLGGGTFKISAPSAYTILEITGFGDPGSGERLDWVFVPQVLL</sequence>
<dbReference type="AlphaFoldDB" id="A0A3M7TGY6"/>
<evidence type="ECO:0000313" key="2">
    <source>
        <dbReference type="Proteomes" id="UP000278775"/>
    </source>
</evidence>
<accession>A0A3M7TGY6</accession>
<reference evidence="1 2" key="1">
    <citation type="submission" date="2018-08" db="EMBL/GenBank/DDBJ databases">
        <title>Chryseobacterium nematophagum: a novel matrix digesting pathogen of nematodes.</title>
        <authorList>
            <person name="Page A."/>
            <person name="Roberts M."/>
            <person name="Felix M.-A."/>
            <person name="Weir W."/>
        </authorList>
    </citation>
    <scope>NUCLEOTIDE SEQUENCE [LARGE SCALE GENOMIC DNA]</scope>
    <source>
        <strain evidence="1 2">JUb129</strain>
    </source>
</reference>
<evidence type="ECO:0000313" key="1">
    <source>
        <dbReference type="EMBL" id="RNA62842.1"/>
    </source>
</evidence>
<gene>
    <name evidence="1" type="ORF">D1631_13320</name>
</gene>
<dbReference type="EMBL" id="QWIU01000002">
    <property type="protein sequence ID" value="RNA62842.1"/>
    <property type="molecule type" value="Genomic_DNA"/>
</dbReference>